<sequence length="169" mass="19370">MLPYFNDRNVVAQLVRKAERAGFKAIALTVDNPRLGRREAEIKNRFALPPFFTVKNFEVLDLGKTDKVVKAAQRRVPVFLDQGVRHGTDVFKALSPRSLRDIRDFFRLGYFELTMALSGCRSLKEKTCDHVTIPWDHPLPSLISPRLRMLFPRRQTGESQKMGGPPYAK</sequence>
<keyword evidence="2" id="KW-1185">Reference proteome</keyword>
<dbReference type="Proteomes" id="UP001057402">
    <property type="component" value="Chromosome 1"/>
</dbReference>
<reference evidence="2" key="1">
    <citation type="journal article" date="2023" name="Front. Plant Sci.">
        <title>Chromosomal-level genome assembly of Melastoma candidum provides insights into trichome evolution.</title>
        <authorList>
            <person name="Zhong Y."/>
            <person name="Wu W."/>
            <person name="Sun C."/>
            <person name="Zou P."/>
            <person name="Liu Y."/>
            <person name="Dai S."/>
            <person name="Zhou R."/>
        </authorList>
    </citation>
    <scope>NUCLEOTIDE SEQUENCE [LARGE SCALE GENOMIC DNA]</scope>
</reference>
<accession>A0ACB9SBT6</accession>
<evidence type="ECO:0000313" key="1">
    <source>
        <dbReference type="EMBL" id="KAI4388232.1"/>
    </source>
</evidence>
<organism evidence="1 2">
    <name type="scientific">Melastoma candidum</name>
    <dbReference type="NCBI Taxonomy" id="119954"/>
    <lineage>
        <taxon>Eukaryota</taxon>
        <taxon>Viridiplantae</taxon>
        <taxon>Streptophyta</taxon>
        <taxon>Embryophyta</taxon>
        <taxon>Tracheophyta</taxon>
        <taxon>Spermatophyta</taxon>
        <taxon>Magnoliopsida</taxon>
        <taxon>eudicotyledons</taxon>
        <taxon>Gunneridae</taxon>
        <taxon>Pentapetalae</taxon>
        <taxon>rosids</taxon>
        <taxon>malvids</taxon>
        <taxon>Myrtales</taxon>
        <taxon>Melastomataceae</taxon>
        <taxon>Melastomatoideae</taxon>
        <taxon>Melastomateae</taxon>
        <taxon>Melastoma</taxon>
    </lineage>
</organism>
<gene>
    <name evidence="1" type="ORF">MLD38_000579</name>
</gene>
<protein>
    <submittedName>
        <fullName evidence="1">Uncharacterized protein</fullName>
    </submittedName>
</protein>
<dbReference type="EMBL" id="CM042880">
    <property type="protein sequence ID" value="KAI4388232.1"/>
    <property type="molecule type" value="Genomic_DNA"/>
</dbReference>
<name>A0ACB9SBT6_9MYRT</name>
<evidence type="ECO:0000313" key="2">
    <source>
        <dbReference type="Proteomes" id="UP001057402"/>
    </source>
</evidence>
<comment type="caution">
    <text evidence="1">The sequence shown here is derived from an EMBL/GenBank/DDBJ whole genome shotgun (WGS) entry which is preliminary data.</text>
</comment>
<proteinExistence type="predicted"/>